<feature type="compositionally biased region" description="Basic and acidic residues" evidence="9">
    <location>
        <begin position="314"/>
        <end position="324"/>
    </location>
</feature>
<dbReference type="EC" id="2.3.2.27" evidence="2"/>
<name>A0A0L0T2Z4_ALLM3</name>
<dbReference type="SMART" id="SM00184">
    <property type="entry name" value="RING"/>
    <property type="match status" value="1"/>
</dbReference>
<accession>A0A0L0T2Z4</accession>
<dbReference type="GO" id="GO:0016567">
    <property type="term" value="P:protein ubiquitination"/>
    <property type="evidence" value="ECO:0007669"/>
    <property type="project" value="TreeGrafter"/>
</dbReference>
<dbReference type="GO" id="GO:0008270">
    <property type="term" value="F:zinc ion binding"/>
    <property type="evidence" value="ECO:0007669"/>
    <property type="project" value="UniProtKB-KW"/>
</dbReference>
<dbReference type="PANTHER" id="PTHR15710">
    <property type="entry name" value="E3 UBIQUITIN-PROTEIN LIGASE PRAJA"/>
    <property type="match status" value="1"/>
</dbReference>
<feature type="domain" description="RING-type" evidence="10">
    <location>
        <begin position="264"/>
        <end position="305"/>
    </location>
</feature>
<dbReference type="InterPro" id="IPR013083">
    <property type="entry name" value="Znf_RING/FYVE/PHD"/>
</dbReference>
<feature type="compositionally biased region" description="Low complexity" evidence="9">
    <location>
        <begin position="325"/>
        <end position="343"/>
    </location>
</feature>
<evidence type="ECO:0000256" key="7">
    <source>
        <dbReference type="ARBA" id="ARBA00022833"/>
    </source>
</evidence>
<evidence type="ECO:0000256" key="8">
    <source>
        <dbReference type="PROSITE-ProRule" id="PRU00175"/>
    </source>
</evidence>
<dbReference type="Pfam" id="PF13639">
    <property type="entry name" value="zf-RING_2"/>
    <property type="match status" value="1"/>
</dbReference>
<evidence type="ECO:0000256" key="9">
    <source>
        <dbReference type="SAM" id="MobiDB-lite"/>
    </source>
</evidence>
<dbReference type="Pfam" id="PF14369">
    <property type="entry name" value="Zn_ribbon_19"/>
    <property type="match status" value="1"/>
</dbReference>
<reference evidence="11 12" key="1">
    <citation type="submission" date="2009-11" db="EMBL/GenBank/DDBJ databases">
        <title>Annotation of Allomyces macrogynus ATCC 38327.</title>
        <authorList>
            <consortium name="The Broad Institute Genome Sequencing Platform"/>
            <person name="Russ C."/>
            <person name="Cuomo C."/>
            <person name="Burger G."/>
            <person name="Gray M.W."/>
            <person name="Holland P.W.H."/>
            <person name="King N."/>
            <person name="Lang F.B.F."/>
            <person name="Roger A.J."/>
            <person name="Ruiz-Trillo I."/>
            <person name="Young S.K."/>
            <person name="Zeng Q."/>
            <person name="Gargeya S."/>
            <person name="Fitzgerald M."/>
            <person name="Haas B."/>
            <person name="Abouelleil A."/>
            <person name="Alvarado L."/>
            <person name="Arachchi H.M."/>
            <person name="Berlin A."/>
            <person name="Chapman S.B."/>
            <person name="Gearin G."/>
            <person name="Goldberg J."/>
            <person name="Griggs A."/>
            <person name="Gujja S."/>
            <person name="Hansen M."/>
            <person name="Heiman D."/>
            <person name="Howarth C."/>
            <person name="Larimer J."/>
            <person name="Lui A."/>
            <person name="MacDonald P.J.P."/>
            <person name="McCowen C."/>
            <person name="Montmayeur A."/>
            <person name="Murphy C."/>
            <person name="Neiman D."/>
            <person name="Pearson M."/>
            <person name="Priest M."/>
            <person name="Roberts A."/>
            <person name="Saif S."/>
            <person name="Shea T."/>
            <person name="Sisk P."/>
            <person name="Stolte C."/>
            <person name="Sykes S."/>
            <person name="Wortman J."/>
            <person name="Nusbaum C."/>
            <person name="Birren B."/>
        </authorList>
    </citation>
    <scope>NUCLEOTIDE SEQUENCE [LARGE SCALE GENOMIC DNA]</scope>
    <source>
        <strain evidence="11 12">ATCC 38327</strain>
    </source>
</reference>
<dbReference type="PROSITE" id="PS50089">
    <property type="entry name" value="ZF_RING_2"/>
    <property type="match status" value="1"/>
</dbReference>
<dbReference type="OMA" id="SEFTCPH"/>
<keyword evidence="12" id="KW-1185">Reference proteome</keyword>
<dbReference type="CDD" id="cd16454">
    <property type="entry name" value="RING-H2_PA-TM-RING"/>
    <property type="match status" value="1"/>
</dbReference>
<evidence type="ECO:0000256" key="1">
    <source>
        <dbReference type="ARBA" id="ARBA00000900"/>
    </source>
</evidence>
<evidence type="ECO:0000313" key="12">
    <source>
        <dbReference type="Proteomes" id="UP000054350"/>
    </source>
</evidence>
<protein>
    <recommendedName>
        <fullName evidence="2">RING-type E3 ubiquitin transferase</fullName>
        <ecNumber evidence="2">2.3.2.27</ecNumber>
    </recommendedName>
</protein>
<sequence>MSQPSDSPGSPASGPRFWCHACQEDVGRLRSGADLRCPTCASDFLEELPDDHGSADDAANSNHDDHDHDHNPWAGNPLASLLGMGGGGGSSNGPGVQFAYYTGTIGPDGIRSSSGTFGPGGATSSSSSRPTRSGSGSSNRRSSNRPQQEQQQQQTGSAPLDPISTFLDVFMGRASGTTSPIPFAVPGIPLMDLLFSGFAGSSAGAGPGTFSLGDFAFGKEQIDRIATQLMDQTNTQQHRAPPEFIEQLPQVEIVEAQVDKALDCVVCQDKFTLGETVTKLPCDHLFHKDCIVPWMERNVTCPTCRADVVKEWAENKQKTPRGESGRSNSRGGNGAARSSASASVQPVVPGSWVPDIDPVD</sequence>
<evidence type="ECO:0000256" key="2">
    <source>
        <dbReference type="ARBA" id="ARBA00012483"/>
    </source>
</evidence>
<feature type="region of interest" description="Disordered" evidence="9">
    <location>
        <begin position="44"/>
        <end position="77"/>
    </location>
</feature>
<dbReference type="STRING" id="578462.A0A0L0T2Z4"/>
<gene>
    <name evidence="11" type="ORF">AMAG_13948</name>
</gene>
<dbReference type="InterPro" id="IPR001841">
    <property type="entry name" value="Znf_RING"/>
</dbReference>
<comment type="catalytic activity">
    <reaction evidence="1">
        <text>S-ubiquitinyl-[E2 ubiquitin-conjugating enzyme]-L-cysteine + [acceptor protein]-L-lysine = [E2 ubiquitin-conjugating enzyme]-L-cysteine + N(6)-ubiquitinyl-[acceptor protein]-L-lysine.</text>
        <dbReference type="EC" id="2.3.2.27"/>
    </reaction>
</comment>
<feature type="region of interest" description="Disordered" evidence="9">
    <location>
        <begin position="314"/>
        <end position="360"/>
    </location>
</feature>
<evidence type="ECO:0000259" key="10">
    <source>
        <dbReference type="PROSITE" id="PS50089"/>
    </source>
</evidence>
<dbReference type="OrthoDB" id="8062037at2759"/>
<keyword evidence="5 8" id="KW-0863">Zinc-finger</keyword>
<feature type="region of interest" description="Disordered" evidence="9">
    <location>
        <begin position="111"/>
        <end position="162"/>
    </location>
</feature>
<evidence type="ECO:0000313" key="11">
    <source>
        <dbReference type="EMBL" id="KNE69077.1"/>
    </source>
</evidence>
<dbReference type="Proteomes" id="UP000054350">
    <property type="component" value="Unassembled WGS sequence"/>
</dbReference>
<dbReference type="GO" id="GO:0061630">
    <property type="term" value="F:ubiquitin protein ligase activity"/>
    <property type="evidence" value="ECO:0007669"/>
    <property type="project" value="UniProtKB-EC"/>
</dbReference>
<evidence type="ECO:0000256" key="5">
    <source>
        <dbReference type="ARBA" id="ARBA00022771"/>
    </source>
</evidence>
<dbReference type="VEuPathDB" id="FungiDB:AMAG_13948"/>
<dbReference type="SUPFAM" id="SSF57850">
    <property type="entry name" value="RING/U-box"/>
    <property type="match status" value="1"/>
</dbReference>
<keyword evidence="7" id="KW-0862">Zinc</keyword>
<feature type="compositionally biased region" description="Basic and acidic residues" evidence="9">
    <location>
        <begin position="62"/>
        <end position="71"/>
    </location>
</feature>
<feature type="compositionally biased region" description="Low complexity" evidence="9">
    <location>
        <begin position="112"/>
        <end position="159"/>
    </location>
</feature>
<dbReference type="InterPro" id="IPR039525">
    <property type="entry name" value="RNF126-like_zinc-ribbon"/>
</dbReference>
<dbReference type="Gene3D" id="3.30.40.10">
    <property type="entry name" value="Zinc/RING finger domain, C3HC4 (zinc finger)"/>
    <property type="match status" value="1"/>
</dbReference>
<evidence type="ECO:0000256" key="4">
    <source>
        <dbReference type="ARBA" id="ARBA00022723"/>
    </source>
</evidence>
<evidence type="ECO:0000256" key="6">
    <source>
        <dbReference type="ARBA" id="ARBA00022786"/>
    </source>
</evidence>
<dbReference type="eggNOG" id="KOG0800">
    <property type="taxonomic scope" value="Eukaryota"/>
</dbReference>
<keyword evidence="4" id="KW-0479">Metal-binding</keyword>
<proteinExistence type="predicted"/>
<dbReference type="EMBL" id="GG745359">
    <property type="protein sequence ID" value="KNE69077.1"/>
    <property type="molecule type" value="Genomic_DNA"/>
</dbReference>
<keyword evidence="3" id="KW-0808">Transferase</keyword>
<dbReference type="AlphaFoldDB" id="A0A0L0T2Z4"/>
<reference evidence="12" key="2">
    <citation type="submission" date="2009-11" db="EMBL/GenBank/DDBJ databases">
        <title>The Genome Sequence of Allomyces macrogynus strain ATCC 38327.</title>
        <authorList>
            <consortium name="The Broad Institute Genome Sequencing Platform"/>
            <person name="Russ C."/>
            <person name="Cuomo C."/>
            <person name="Shea T."/>
            <person name="Young S.K."/>
            <person name="Zeng Q."/>
            <person name="Koehrsen M."/>
            <person name="Haas B."/>
            <person name="Borodovsky M."/>
            <person name="Guigo R."/>
            <person name="Alvarado L."/>
            <person name="Berlin A."/>
            <person name="Borenstein D."/>
            <person name="Chen Z."/>
            <person name="Engels R."/>
            <person name="Freedman E."/>
            <person name="Gellesch M."/>
            <person name="Goldberg J."/>
            <person name="Griggs A."/>
            <person name="Gujja S."/>
            <person name="Heiman D."/>
            <person name="Hepburn T."/>
            <person name="Howarth C."/>
            <person name="Jen D."/>
            <person name="Larson L."/>
            <person name="Lewis B."/>
            <person name="Mehta T."/>
            <person name="Park D."/>
            <person name="Pearson M."/>
            <person name="Roberts A."/>
            <person name="Saif S."/>
            <person name="Shenoy N."/>
            <person name="Sisk P."/>
            <person name="Stolte C."/>
            <person name="Sykes S."/>
            <person name="Walk T."/>
            <person name="White J."/>
            <person name="Yandava C."/>
            <person name="Burger G."/>
            <person name="Gray M.W."/>
            <person name="Holland P.W.H."/>
            <person name="King N."/>
            <person name="Lang F.B.F."/>
            <person name="Roger A.J."/>
            <person name="Ruiz-Trillo I."/>
            <person name="Lander E."/>
            <person name="Nusbaum C."/>
        </authorList>
    </citation>
    <scope>NUCLEOTIDE SEQUENCE [LARGE SCALE GENOMIC DNA]</scope>
    <source>
        <strain evidence="12">ATCC 38327</strain>
    </source>
</reference>
<organism evidence="11 12">
    <name type="scientific">Allomyces macrogynus (strain ATCC 38327)</name>
    <name type="common">Allomyces javanicus var. macrogynus</name>
    <dbReference type="NCBI Taxonomy" id="578462"/>
    <lineage>
        <taxon>Eukaryota</taxon>
        <taxon>Fungi</taxon>
        <taxon>Fungi incertae sedis</taxon>
        <taxon>Blastocladiomycota</taxon>
        <taxon>Blastocladiomycetes</taxon>
        <taxon>Blastocladiales</taxon>
        <taxon>Blastocladiaceae</taxon>
        <taxon>Allomyces</taxon>
    </lineage>
</organism>
<keyword evidence="6" id="KW-0833">Ubl conjugation pathway</keyword>
<evidence type="ECO:0000256" key="3">
    <source>
        <dbReference type="ARBA" id="ARBA00022679"/>
    </source>
</evidence>
<dbReference type="PANTHER" id="PTHR15710:SF243">
    <property type="entry name" value="E3 UBIQUITIN-PROTEIN LIGASE PRAJA-2 ISOFORM X1"/>
    <property type="match status" value="1"/>
</dbReference>
<dbReference type="GO" id="GO:0005737">
    <property type="term" value="C:cytoplasm"/>
    <property type="evidence" value="ECO:0007669"/>
    <property type="project" value="TreeGrafter"/>
</dbReference>